<protein>
    <submittedName>
        <fullName evidence="3">DUF2185 domain-containing protein</fullName>
    </submittedName>
</protein>
<comment type="caution">
    <text evidence="3">The sequence shown here is derived from an EMBL/GenBank/DDBJ whole genome shotgun (WGS) entry which is preliminary data.</text>
</comment>
<feature type="domain" description="Immunity protein Imm33" evidence="1">
    <location>
        <begin position="115"/>
        <end position="205"/>
    </location>
</feature>
<dbReference type="Pfam" id="PF09951">
    <property type="entry name" value="Imm33"/>
    <property type="match status" value="1"/>
</dbReference>
<dbReference type="Pfam" id="PF10077">
    <property type="entry name" value="DUF2314"/>
    <property type="match status" value="1"/>
</dbReference>
<dbReference type="PANTHER" id="PTHR38743">
    <property type="entry name" value="SIMILAR TO GLYOXYLASE I FAMILY PROTEIN"/>
    <property type="match status" value="1"/>
</dbReference>
<dbReference type="InterPro" id="IPR018756">
    <property type="entry name" value="DUF2314"/>
</dbReference>
<organism evidence="3 4">
    <name type="scientific">Parvularcula maris</name>
    <dbReference type="NCBI Taxonomy" id="2965077"/>
    <lineage>
        <taxon>Bacteria</taxon>
        <taxon>Pseudomonadati</taxon>
        <taxon>Pseudomonadota</taxon>
        <taxon>Alphaproteobacteria</taxon>
        <taxon>Parvularculales</taxon>
        <taxon>Parvularculaceae</taxon>
        <taxon>Parvularcula</taxon>
    </lineage>
</organism>
<proteinExistence type="predicted"/>
<keyword evidence="4" id="KW-1185">Reference proteome</keyword>
<name>A0A9X2RHG4_9PROT</name>
<sequence length="210" mass="24167">MIDDPRPTQESSPYTFFLPDPRRLEQVGVGDHVKLTFLPTADDGNVPAERMWVRVTAREGSSLSGELDNIPDKLVSVSLGDPVQFSDWNVIDIQFADKERDQSFRFPRKRYFERCLVDQCVLDGSAKVHFVYREQPYMGQPSDRYPDSGWKIRGDWRGLTDEEVEARKACYVALGIVLNKDDSWLHLIEEGTGSRFIRDWMSGNFVREGD</sequence>
<evidence type="ECO:0000313" key="4">
    <source>
        <dbReference type="Proteomes" id="UP001142610"/>
    </source>
</evidence>
<feature type="domain" description="DUF2314" evidence="2">
    <location>
        <begin position="30"/>
        <end position="98"/>
    </location>
</feature>
<dbReference type="AlphaFoldDB" id="A0A9X2RHG4"/>
<dbReference type="PANTHER" id="PTHR38743:SF2">
    <property type="entry name" value="DUF2185 DOMAIN-CONTAINING PROTEIN"/>
    <property type="match status" value="1"/>
</dbReference>
<dbReference type="EMBL" id="JANIBC010000001">
    <property type="protein sequence ID" value="MCQ8183856.1"/>
    <property type="molecule type" value="Genomic_DNA"/>
</dbReference>
<gene>
    <name evidence="3" type="ORF">NOG11_00495</name>
</gene>
<evidence type="ECO:0000259" key="2">
    <source>
        <dbReference type="Pfam" id="PF10077"/>
    </source>
</evidence>
<reference evidence="3" key="1">
    <citation type="submission" date="2022-07" db="EMBL/GenBank/DDBJ databases">
        <title>Parvularcula maris sp. nov., an algicidal bacterium isolated from seawater.</title>
        <authorList>
            <person name="Li F."/>
        </authorList>
    </citation>
    <scope>NUCLEOTIDE SEQUENCE</scope>
    <source>
        <strain evidence="3">BGMRC 0090</strain>
    </source>
</reference>
<evidence type="ECO:0000313" key="3">
    <source>
        <dbReference type="EMBL" id="MCQ8183856.1"/>
    </source>
</evidence>
<dbReference type="InterPro" id="IPR018689">
    <property type="entry name" value="Imm33_dom"/>
</dbReference>
<accession>A0A9X2RHG4</accession>
<dbReference type="Proteomes" id="UP001142610">
    <property type="component" value="Unassembled WGS sequence"/>
</dbReference>
<evidence type="ECO:0000259" key="1">
    <source>
        <dbReference type="Pfam" id="PF09951"/>
    </source>
</evidence>